<accession>A0A7Z0J6S7</accession>
<dbReference type="EMBL" id="JACCFM010000001">
    <property type="protein sequence ID" value="NYJ20243.1"/>
    <property type="molecule type" value="Genomic_DNA"/>
</dbReference>
<comment type="caution">
    <text evidence="1">The sequence shown here is derived from an EMBL/GenBank/DDBJ whole genome shotgun (WGS) entry which is preliminary data.</text>
</comment>
<organism evidence="1 2">
    <name type="scientific">Glaciibacter psychrotolerans</name>
    <dbReference type="NCBI Taxonomy" id="670054"/>
    <lineage>
        <taxon>Bacteria</taxon>
        <taxon>Bacillati</taxon>
        <taxon>Actinomycetota</taxon>
        <taxon>Actinomycetes</taxon>
        <taxon>Micrococcales</taxon>
        <taxon>Microbacteriaceae</taxon>
        <taxon>Glaciibacter</taxon>
    </lineage>
</organism>
<proteinExistence type="predicted"/>
<sequence length="278" mass="31207">MARTKKSTAKAQRVLPLAMSSVWFERGSRSLPETERVAIIASFAPDNTVSRSLATLTRELEKHSYTVIIVRASDTTDPLIWPEDYPVRATIVRKSNIGYDFGSWAVGLKLFPSVRRKKFVILANDSLVGPFGDLDQLITSFESATTNVWAATNTAQIRPHVQSFFVGYRDGILNDRSLRQFWSNVAVEPDKQQIIQRYELGLSQLLLAEGLTTSACFESERVVSQAENPTVEGWRNLVKIGFPFVKRELITNSSVVPDGQDVPDVVLERFGTDPRTWL</sequence>
<protein>
    <submittedName>
        <fullName evidence="1">Lipopolysaccharide biosynthesis protein</fullName>
    </submittedName>
</protein>
<dbReference type="AlphaFoldDB" id="A0A7Z0J6S7"/>
<reference evidence="1 2" key="1">
    <citation type="submission" date="2020-07" db="EMBL/GenBank/DDBJ databases">
        <title>Sequencing the genomes of 1000 actinobacteria strains.</title>
        <authorList>
            <person name="Klenk H.-P."/>
        </authorList>
    </citation>
    <scope>NUCLEOTIDE SEQUENCE [LARGE SCALE GENOMIC DNA]</scope>
    <source>
        <strain evidence="1 2">LI1</strain>
    </source>
</reference>
<dbReference type="Proteomes" id="UP000537260">
    <property type="component" value="Unassembled WGS sequence"/>
</dbReference>
<gene>
    <name evidence="1" type="ORF">HNR05_002034</name>
</gene>
<name>A0A7Z0J6S7_9MICO</name>
<evidence type="ECO:0000313" key="2">
    <source>
        <dbReference type="Proteomes" id="UP000537260"/>
    </source>
</evidence>
<keyword evidence="2" id="KW-1185">Reference proteome</keyword>
<dbReference type="InterPro" id="IPR007739">
    <property type="entry name" value="RgpF"/>
</dbReference>
<dbReference type="Pfam" id="PF05045">
    <property type="entry name" value="RgpF"/>
    <property type="match status" value="1"/>
</dbReference>
<dbReference type="RefSeq" id="WP_246318382.1">
    <property type="nucleotide sequence ID" value="NZ_JACCFM010000001.1"/>
</dbReference>
<evidence type="ECO:0000313" key="1">
    <source>
        <dbReference type="EMBL" id="NYJ20243.1"/>
    </source>
</evidence>